<proteinExistence type="predicted"/>
<feature type="signal peptide" evidence="1">
    <location>
        <begin position="1"/>
        <end position="19"/>
    </location>
</feature>
<evidence type="ECO:0000256" key="1">
    <source>
        <dbReference type="SAM" id="SignalP"/>
    </source>
</evidence>
<name>B7S4C7_PHATC</name>
<organism evidence="2 3">
    <name type="scientific">Phaeodactylum tricornutum (strain CCAP 1055/1)</name>
    <dbReference type="NCBI Taxonomy" id="556484"/>
    <lineage>
        <taxon>Eukaryota</taxon>
        <taxon>Sar</taxon>
        <taxon>Stramenopiles</taxon>
        <taxon>Ochrophyta</taxon>
        <taxon>Bacillariophyta</taxon>
        <taxon>Bacillariophyceae</taxon>
        <taxon>Bacillariophycidae</taxon>
        <taxon>Naviculales</taxon>
        <taxon>Phaeodactylaceae</taxon>
        <taxon>Phaeodactylum</taxon>
    </lineage>
</organism>
<dbReference type="InParanoid" id="B7S4C7"/>
<sequence>MYRFLTPVLLVIVMVLVITDNHDHTSPQQIEEVAVVEEERSSCDNSQPLFPSINSDASICLDILTDPTTGIAYHPPGTPPEGFIENPSRAPGQGASWIRIFPNSIGVLAALSNNIETQNLGVRDEDQCYYHGGHTRCSLSGIFISIDKDNNVSILSLGDEDERRLQTTQVFRSYFGSLGADTSTEDFETRVLFSEHGEDVLKLDQSMSQVLETPMWSTTDDYGGSGFKTTYSSSGISQTVTSFNLTTGVEDMVMRWYQRSTTAGQKDVEFSTTTSETFNIALTGQDVACEWTSGVTVLGWGLANACPGYVSNPTCVLISNLHWSCICDQSVETPFVWVNFHDTIAQQQ</sequence>
<keyword evidence="3" id="KW-1185">Reference proteome</keyword>
<dbReference type="PaxDb" id="2850-Phatrdraft1737"/>
<dbReference type="Proteomes" id="UP000000759">
    <property type="component" value="Unassembled WGS sequence"/>
</dbReference>
<dbReference type="GeneID" id="7205062"/>
<dbReference type="AlphaFoldDB" id="B7S4C7"/>
<keyword evidence="1" id="KW-0732">Signal</keyword>
<dbReference type="EMBL" id="DS999284">
    <property type="protein sequence ID" value="EEC42608.1"/>
    <property type="molecule type" value="Genomic_DNA"/>
</dbReference>
<protein>
    <submittedName>
        <fullName evidence="2">Uncharacterized protein</fullName>
    </submittedName>
</protein>
<dbReference type="RefSeq" id="XP_002176372.1">
    <property type="nucleotide sequence ID" value="XM_002176336.1"/>
</dbReference>
<gene>
    <name evidence="2" type="ORF">PHATRDRAFT_bd1737</name>
</gene>
<reference evidence="3" key="2">
    <citation type="submission" date="2008-08" db="EMBL/GenBank/DDBJ databases">
        <authorList>
            <consortium name="Diatom Consortium"/>
            <person name="Grigoriev I."/>
            <person name="Grimwood J."/>
            <person name="Kuo A."/>
            <person name="Otillar R.P."/>
            <person name="Salamov A."/>
            <person name="Detter J.C."/>
            <person name="Lindquist E."/>
            <person name="Shapiro H."/>
            <person name="Lucas S."/>
            <person name="Glavina del Rio T."/>
            <person name="Pitluck S."/>
            <person name="Rokhsar D."/>
            <person name="Bowler C."/>
        </authorList>
    </citation>
    <scope>GENOME REANNOTATION</scope>
    <source>
        <strain evidence="3">CCAP 1055/1</strain>
    </source>
</reference>
<evidence type="ECO:0000313" key="3">
    <source>
        <dbReference type="Proteomes" id="UP000000759"/>
    </source>
</evidence>
<reference evidence="2 3" key="1">
    <citation type="journal article" date="2008" name="Nature">
        <title>The Phaeodactylum genome reveals the evolutionary history of diatom genomes.</title>
        <authorList>
            <person name="Bowler C."/>
            <person name="Allen A.E."/>
            <person name="Badger J.H."/>
            <person name="Grimwood J."/>
            <person name="Jabbari K."/>
            <person name="Kuo A."/>
            <person name="Maheswari U."/>
            <person name="Martens C."/>
            <person name="Maumus F."/>
            <person name="Otillar R.P."/>
            <person name="Rayko E."/>
            <person name="Salamov A."/>
            <person name="Vandepoele K."/>
            <person name="Beszteri B."/>
            <person name="Gruber A."/>
            <person name="Heijde M."/>
            <person name="Katinka M."/>
            <person name="Mock T."/>
            <person name="Valentin K."/>
            <person name="Verret F."/>
            <person name="Berges J.A."/>
            <person name="Brownlee C."/>
            <person name="Cadoret J.P."/>
            <person name="Chiovitti A."/>
            <person name="Choi C.J."/>
            <person name="Coesel S."/>
            <person name="De Martino A."/>
            <person name="Detter J.C."/>
            <person name="Durkin C."/>
            <person name="Falciatore A."/>
            <person name="Fournet J."/>
            <person name="Haruta M."/>
            <person name="Huysman M.J."/>
            <person name="Jenkins B.D."/>
            <person name="Jiroutova K."/>
            <person name="Jorgensen R.E."/>
            <person name="Joubert Y."/>
            <person name="Kaplan A."/>
            <person name="Kroger N."/>
            <person name="Kroth P.G."/>
            <person name="La Roche J."/>
            <person name="Lindquist E."/>
            <person name="Lommer M."/>
            <person name="Martin-Jezequel V."/>
            <person name="Lopez P.J."/>
            <person name="Lucas S."/>
            <person name="Mangogna M."/>
            <person name="McGinnis K."/>
            <person name="Medlin L.K."/>
            <person name="Montsant A."/>
            <person name="Oudot-Le Secq M.P."/>
            <person name="Napoli C."/>
            <person name="Obornik M."/>
            <person name="Parker M.S."/>
            <person name="Petit J.L."/>
            <person name="Porcel B.M."/>
            <person name="Poulsen N."/>
            <person name="Robison M."/>
            <person name="Rychlewski L."/>
            <person name="Rynearson T.A."/>
            <person name="Schmutz J."/>
            <person name="Shapiro H."/>
            <person name="Siaut M."/>
            <person name="Stanley M."/>
            <person name="Sussman M.R."/>
            <person name="Taylor A.R."/>
            <person name="Vardi A."/>
            <person name="von Dassow P."/>
            <person name="Vyverman W."/>
            <person name="Willis A."/>
            <person name="Wyrwicz L.S."/>
            <person name="Rokhsar D.S."/>
            <person name="Weissenbach J."/>
            <person name="Armbrust E.V."/>
            <person name="Green B.R."/>
            <person name="Van de Peer Y."/>
            <person name="Grigoriev I.V."/>
        </authorList>
    </citation>
    <scope>NUCLEOTIDE SEQUENCE [LARGE SCALE GENOMIC DNA]</scope>
    <source>
        <strain evidence="2 3">CCAP 1055/1</strain>
    </source>
</reference>
<dbReference type="HOGENOM" id="CLU_798028_0_0_1"/>
<accession>B7S4C7</accession>
<feature type="chain" id="PRO_5002863386" evidence="1">
    <location>
        <begin position="20"/>
        <end position="348"/>
    </location>
</feature>
<evidence type="ECO:0000313" key="2">
    <source>
        <dbReference type="EMBL" id="EEC42608.1"/>
    </source>
</evidence>
<dbReference type="KEGG" id="pti:PHATRDRAFT_bd1737"/>